<organism evidence="3 4">
    <name type="scientific">Pterulicium gracile</name>
    <dbReference type="NCBI Taxonomy" id="1884261"/>
    <lineage>
        <taxon>Eukaryota</taxon>
        <taxon>Fungi</taxon>
        <taxon>Dikarya</taxon>
        <taxon>Basidiomycota</taxon>
        <taxon>Agaricomycotina</taxon>
        <taxon>Agaricomycetes</taxon>
        <taxon>Agaricomycetidae</taxon>
        <taxon>Agaricales</taxon>
        <taxon>Pleurotineae</taxon>
        <taxon>Pterulaceae</taxon>
        <taxon>Pterulicium</taxon>
    </lineage>
</organism>
<keyword evidence="1" id="KW-0694">RNA-binding</keyword>
<keyword evidence="4" id="KW-1185">Reference proteome</keyword>
<name>A0A5C3QHD3_9AGAR</name>
<dbReference type="EMBL" id="ML178833">
    <property type="protein sequence ID" value="TFK99578.1"/>
    <property type="molecule type" value="Genomic_DNA"/>
</dbReference>
<evidence type="ECO:0000259" key="2">
    <source>
        <dbReference type="PROSITE" id="PS50137"/>
    </source>
</evidence>
<evidence type="ECO:0000256" key="1">
    <source>
        <dbReference type="PROSITE-ProRule" id="PRU00266"/>
    </source>
</evidence>
<accession>A0A5C3QHD3</accession>
<dbReference type="SUPFAM" id="SSF54768">
    <property type="entry name" value="dsRNA-binding domain-like"/>
    <property type="match status" value="1"/>
</dbReference>
<feature type="domain" description="DRBM" evidence="2">
    <location>
        <begin position="7"/>
        <end position="74"/>
    </location>
</feature>
<dbReference type="Pfam" id="PF00035">
    <property type="entry name" value="dsrm"/>
    <property type="match status" value="1"/>
</dbReference>
<protein>
    <recommendedName>
        <fullName evidence="2">DRBM domain-containing protein</fullName>
    </recommendedName>
</protein>
<dbReference type="AlphaFoldDB" id="A0A5C3QHD3"/>
<dbReference type="GO" id="GO:0003723">
    <property type="term" value="F:RNA binding"/>
    <property type="evidence" value="ECO:0007669"/>
    <property type="project" value="UniProtKB-UniRule"/>
</dbReference>
<proteinExistence type="predicted"/>
<gene>
    <name evidence="3" type="ORF">BDV98DRAFT_571198</name>
</gene>
<dbReference type="PROSITE" id="PS50137">
    <property type="entry name" value="DS_RBD"/>
    <property type="match status" value="1"/>
</dbReference>
<sequence>MSSPISENRKHLNNLAQPRRWQVNYIFTVRGPTHAPVWHSDVYVNNSCLGSGTGPTKPAAMESAAGIALRALGVLGVR</sequence>
<dbReference type="CDD" id="cd00048">
    <property type="entry name" value="DSRM_SF"/>
    <property type="match status" value="1"/>
</dbReference>
<dbReference type="InterPro" id="IPR014720">
    <property type="entry name" value="dsRBD_dom"/>
</dbReference>
<evidence type="ECO:0000313" key="3">
    <source>
        <dbReference type="EMBL" id="TFK99578.1"/>
    </source>
</evidence>
<reference evidence="3 4" key="1">
    <citation type="journal article" date="2019" name="Nat. Ecol. Evol.">
        <title>Megaphylogeny resolves global patterns of mushroom evolution.</title>
        <authorList>
            <person name="Varga T."/>
            <person name="Krizsan K."/>
            <person name="Foldi C."/>
            <person name="Dima B."/>
            <person name="Sanchez-Garcia M."/>
            <person name="Sanchez-Ramirez S."/>
            <person name="Szollosi G.J."/>
            <person name="Szarkandi J.G."/>
            <person name="Papp V."/>
            <person name="Albert L."/>
            <person name="Andreopoulos W."/>
            <person name="Angelini C."/>
            <person name="Antonin V."/>
            <person name="Barry K.W."/>
            <person name="Bougher N.L."/>
            <person name="Buchanan P."/>
            <person name="Buyck B."/>
            <person name="Bense V."/>
            <person name="Catcheside P."/>
            <person name="Chovatia M."/>
            <person name="Cooper J."/>
            <person name="Damon W."/>
            <person name="Desjardin D."/>
            <person name="Finy P."/>
            <person name="Geml J."/>
            <person name="Haridas S."/>
            <person name="Hughes K."/>
            <person name="Justo A."/>
            <person name="Karasinski D."/>
            <person name="Kautmanova I."/>
            <person name="Kiss B."/>
            <person name="Kocsube S."/>
            <person name="Kotiranta H."/>
            <person name="LaButti K.M."/>
            <person name="Lechner B.E."/>
            <person name="Liimatainen K."/>
            <person name="Lipzen A."/>
            <person name="Lukacs Z."/>
            <person name="Mihaltcheva S."/>
            <person name="Morgado L.N."/>
            <person name="Niskanen T."/>
            <person name="Noordeloos M.E."/>
            <person name="Ohm R.A."/>
            <person name="Ortiz-Santana B."/>
            <person name="Ovrebo C."/>
            <person name="Racz N."/>
            <person name="Riley R."/>
            <person name="Savchenko A."/>
            <person name="Shiryaev A."/>
            <person name="Soop K."/>
            <person name="Spirin V."/>
            <person name="Szebenyi C."/>
            <person name="Tomsovsky M."/>
            <person name="Tulloss R.E."/>
            <person name="Uehling J."/>
            <person name="Grigoriev I.V."/>
            <person name="Vagvolgyi C."/>
            <person name="Papp T."/>
            <person name="Martin F.M."/>
            <person name="Miettinen O."/>
            <person name="Hibbett D.S."/>
            <person name="Nagy L.G."/>
        </authorList>
    </citation>
    <scope>NUCLEOTIDE SEQUENCE [LARGE SCALE GENOMIC DNA]</scope>
    <source>
        <strain evidence="3 4">CBS 309.79</strain>
    </source>
</reference>
<dbReference type="OrthoDB" id="112668at2759"/>
<dbReference type="Proteomes" id="UP000305067">
    <property type="component" value="Unassembled WGS sequence"/>
</dbReference>
<dbReference type="Gene3D" id="3.30.160.20">
    <property type="match status" value="1"/>
</dbReference>
<evidence type="ECO:0000313" key="4">
    <source>
        <dbReference type="Proteomes" id="UP000305067"/>
    </source>
</evidence>